<protein>
    <submittedName>
        <fullName evidence="1">Streptolysin S family bacteriocin</fullName>
    </submittedName>
</protein>
<dbReference type="NCBIfam" id="TIGR03602">
    <property type="entry name" value="streptolysinS"/>
    <property type="match status" value="1"/>
</dbReference>
<evidence type="ECO:0000313" key="2">
    <source>
        <dbReference type="Proteomes" id="UP000430345"/>
    </source>
</evidence>
<gene>
    <name evidence="1" type="ORF">GBZ86_13375</name>
</gene>
<keyword evidence="2" id="KW-1185">Reference proteome</keyword>
<dbReference type="InterPro" id="IPR019891">
    <property type="entry name" value="Bacteriocin_streptolysin_S_pre"/>
</dbReference>
<comment type="caution">
    <text evidence="1">The sequence shown here is derived from an EMBL/GenBank/DDBJ whole genome shotgun (WGS) entry which is preliminary data.</text>
</comment>
<organism evidence="1 2">
    <name type="scientific">Clostridium tarantellae</name>
    <dbReference type="NCBI Taxonomy" id="39493"/>
    <lineage>
        <taxon>Bacteria</taxon>
        <taxon>Bacillati</taxon>
        <taxon>Bacillota</taxon>
        <taxon>Clostridia</taxon>
        <taxon>Eubacteriales</taxon>
        <taxon>Clostridiaceae</taxon>
        <taxon>Clostridium</taxon>
    </lineage>
</organism>
<accession>A0A6I1MQG4</accession>
<dbReference type="Proteomes" id="UP000430345">
    <property type="component" value="Unassembled WGS sequence"/>
</dbReference>
<evidence type="ECO:0000313" key="1">
    <source>
        <dbReference type="EMBL" id="MPQ44728.1"/>
    </source>
</evidence>
<sequence>MLKFNNNILATTIVNKEIKVVPGACCCCTCCCCVGVNVGSGSVATNVNPQNAE</sequence>
<dbReference type="RefSeq" id="WP_152891440.1">
    <property type="nucleotide sequence ID" value="NZ_WHJC01000295.1"/>
</dbReference>
<reference evidence="1 2" key="1">
    <citation type="submission" date="2019-10" db="EMBL/GenBank/DDBJ databases">
        <title>The Genome Sequence of Clostridium tarantellae Isolated from Fish Brain.</title>
        <authorList>
            <person name="Bano L."/>
            <person name="Kiel M."/>
            <person name="Sales G."/>
            <person name="Doxey A.C."/>
            <person name="Mansfield M.J."/>
            <person name="Schiavone M."/>
            <person name="Rossetto O."/>
            <person name="Pirazzini M."/>
            <person name="Dobrindt U."/>
            <person name="Montecucco C."/>
        </authorList>
    </citation>
    <scope>NUCLEOTIDE SEQUENCE [LARGE SCALE GENOMIC DNA]</scope>
    <source>
        <strain evidence="1 2">DSM 3997</strain>
    </source>
</reference>
<name>A0A6I1MQG4_9CLOT</name>
<proteinExistence type="predicted"/>
<dbReference type="EMBL" id="WHJC01000295">
    <property type="protein sequence ID" value="MPQ44728.1"/>
    <property type="molecule type" value="Genomic_DNA"/>
</dbReference>
<dbReference type="AlphaFoldDB" id="A0A6I1MQG4"/>